<name>A0A4U0XJI3_9PEZI</name>
<feature type="chain" id="PRO_5020741103" description="Major royal jelly protein" evidence="4">
    <location>
        <begin position="19"/>
        <end position="439"/>
    </location>
</feature>
<keyword evidence="6" id="KW-1185">Reference proteome</keyword>
<keyword evidence="3" id="KW-0964">Secreted</keyword>
<dbReference type="PANTHER" id="PTHR10009:SF18">
    <property type="entry name" value="PROTEIN YELLOW-LIKE PROTEIN"/>
    <property type="match status" value="1"/>
</dbReference>
<evidence type="ECO:0008006" key="7">
    <source>
        <dbReference type="Google" id="ProtNLM"/>
    </source>
</evidence>
<dbReference type="Pfam" id="PF03022">
    <property type="entry name" value="MRJP"/>
    <property type="match status" value="1"/>
</dbReference>
<protein>
    <recommendedName>
        <fullName evidence="7">Major royal jelly protein</fullName>
    </recommendedName>
</protein>
<dbReference type="GO" id="GO:0005576">
    <property type="term" value="C:extracellular region"/>
    <property type="evidence" value="ECO:0007669"/>
    <property type="project" value="UniProtKB-SubCell"/>
</dbReference>
<dbReference type="InterPro" id="IPR011042">
    <property type="entry name" value="6-blade_b-propeller_TolB-like"/>
</dbReference>
<dbReference type="PANTHER" id="PTHR10009">
    <property type="entry name" value="PROTEIN YELLOW-RELATED"/>
    <property type="match status" value="1"/>
</dbReference>
<dbReference type="Proteomes" id="UP000309340">
    <property type="component" value="Unassembled WGS sequence"/>
</dbReference>
<comment type="subcellular location">
    <subcellularLocation>
        <location evidence="1">Secreted</location>
    </subcellularLocation>
</comment>
<evidence type="ECO:0000256" key="1">
    <source>
        <dbReference type="ARBA" id="ARBA00004613"/>
    </source>
</evidence>
<evidence type="ECO:0000256" key="2">
    <source>
        <dbReference type="ARBA" id="ARBA00009127"/>
    </source>
</evidence>
<comment type="similarity">
    <text evidence="2">Belongs to the major royal jelly protein family.</text>
</comment>
<dbReference type="SUPFAM" id="SSF101898">
    <property type="entry name" value="NHL repeat"/>
    <property type="match status" value="1"/>
</dbReference>
<reference evidence="5 6" key="1">
    <citation type="submission" date="2017-03" db="EMBL/GenBank/DDBJ databases">
        <title>Genomes of endolithic fungi from Antarctica.</title>
        <authorList>
            <person name="Coleine C."/>
            <person name="Masonjones S."/>
            <person name="Stajich J.E."/>
        </authorList>
    </citation>
    <scope>NUCLEOTIDE SEQUENCE [LARGE SCALE GENOMIC DNA]</scope>
    <source>
        <strain evidence="5 6">CCFEE 5184</strain>
    </source>
</reference>
<feature type="signal peptide" evidence="4">
    <location>
        <begin position="1"/>
        <end position="18"/>
    </location>
</feature>
<dbReference type="InterPro" id="IPR017996">
    <property type="entry name" value="MRJP/yellow-related"/>
</dbReference>
<gene>
    <name evidence="5" type="ORF">B0A55_03730</name>
</gene>
<accession>A0A4U0XJI3</accession>
<dbReference type="Gene3D" id="2.120.10.30">
    <property type="entry name" value="TolB, C-terminal domain"/>
    <property type="match status" value="1"/>
</dbReference>
<organism evidence="5 6">
    <name type="scientific">Friedmanniomyces simplex</name>
    <dbReference type="NCBI Taxonomy" id="329884"/>
    <lineage>
        <taxon>Eukaryota</taxon>
        <taxon>Fungi</taxon>
        <taxon>Dikarya</taxon>
        <taxon>Ascomycota</taxon>
        <taxon>Pezizomycotina</taxon>
        <taxon>Dothideomycetes</taxon>
        <taxon>Dothideomycetidae</taxon>
        <taxon>Mycosphaerellales</taxon>
        <taxon>Teratosphaeriaceae</taxon>
        <taxon>Friedmanniomyces</taxon>
    </lineage>
</organism>
<evidence type="ECO:0000256" key="4">
    <source>
        <dbReference type="SAM" id="SignalP"/>
    </source>
</evidence>
<keyword evidence="4" id="KW-0732">Signal</keyword>
<dbReference type="OrthoDB" id="7776143at2759"/>
<sequence>MLLHSCVAAITLASAALAQEHISTAGLIQNNSTGASTRLRYDNGTYGPEIEEVHYYYDQWPIGISVASDGRIFTTYTRGSYVYTLGVVVNKTAEVPYPSAALNLPPDELNTTWHGIPFGSGNASAFISVQALYITSKTSTRPETLWVLDTGRPTVHNAQGDPSMPYAQPGGPKVVAISLANDTIYQTFTFPASVHYPDSYFNDLRFDLRANVSGTSGHGIAYLVDSSNEGRPGFIMLDLGTGESWRRLSEDPSVLRGAENVPVYQGHPFYFRQKGSAAGWQLEGLDGIQLTTDGKTMYYSPLSSSYLYSIPTVNLRERDTNPLAEINAHANVSNHGQRGGDANGFEGDSNGLIYQLMPTQNAVFYYDVTDGQTHPFVRDPRIVWPDGASIGADGYIYLNINQLPYQPDWNNGIDLRQHPGAILRAKLPNGGTKATSLYT</sequence>
<proteinExistence type="inferred from homology"/>
<comment type="caution">
    <text evidence="5">The sequence shown here is derived from an EMBL/GenBank/DDBJ whole genome shotgun (WGS) entry which is preliminary data.</text>
</comment>
<evidence type="ECO:0000313" key="6">
    <source>
        <dbReference type="Proteomes" id="UP000309340"/>
    </source>
</evidence>
<evidence type="ECO:0000256" key="3">
    <source>
        <dbReference type="ARBA" id="ARBA00022525"/>
    </source>
</evidence>
<dbReference type="EMBL" id="NAJQ01000166">
    <property type="protein sequence ID" value="TKA76357.1"/>
    <property type="molecule type" value="Genomic_DNA"/>
</dbReference>
<dbReference type="AlphaFoldDB" id="A0A4U0XJI3"/>
<evidence type="ECO:0000313" key="5">
    <source>
        <dbReference type="EMBL" id="TKA76357.1"/>
    </source>
</evidence>